<reference evidence="2 3" key="1">
    <citation type="journal article" date="2024" name="Microbiol. Resour. Announc.">
        <title>Genome annotations for the ascomycete fungi Trichoderma harzianum, Trichoderma aggressivum, and Purpureocillium lilacinum.</title>
        <authorList>
            <person name="Beijen E.P.W."/>
            <person name="Ohm R.A."/>
        </authorList>
    </citation>
    <scope>NUCLEOTIDE SEQUENCE [LARGE SCALE GENOMIC DNA]</scope>
    <source>
        <strain evidence="2 3">CBS 150709</strain>
    </source>
</reference>
<organism evidence="2 3">
    <name type="scientific">Purpureocillium lilacinum</name>
    <name type="common">Paecilomyces lilacinus</name>
    <dbReference type="NCBI Taxonomy" id="33203"/>
    <lineage>
        <taxon>Eukaryota</taxon>
        <taxon>Fungi</taxon>
        <taxon>Dikarya</taxon>
        <taxon>Ascomycota</taxon>
        <taxon>Pezizomycotina</taxon>
        <taxon>Sordariomycetes</taxon>
        <taxon>Hypocreomycetidae</taxon>
        <taxon>Hypocreales</taxon>
        <taxon>Ophiocordycipitaceae</taxon>
        <taxon>Purpureocillium</taxon>
    </lineage>
</organism>
<evidence type="ECO:0000256" key="1">
    <source>
        <dbReference type="SAM" id="MobiDB-lite"/>
    </source>
</evidence>
<protein>
    <submittedName>
        <fullName evidence="2">Uncharacterized protein</fullName>
    </submittedName>
</protein>
<dbReference type="EMBL" id="JAWRVI010000020">
    <property type="protein sequence ID" value="KAK4089251.1"/>
    <property type="molecule type" value="Genomic_DNA"/>
</dbReference>
<evidence type="ECO:0000313" key="3">
    <source>
        <dbReference type="Proteomes" id="UP001287286"/>
    </source>
</evidence>
<proteinExistence type="predicted"/>
<sequence length="510" mass="54687">MLEHEPPLPTLEVPRDAIRGEQGGGRLASRESILTGTVHSSRVRRATPPHGLTGRTRRLSLRDSPIDFMASRGRWLDEKRHDARVARGEGSQVEAIVEAIDAAKPTATQRRVASKCARAVESIANVTAGRPVGRHVVDLDARTSAEPYAIPSAPCCDRPPASSFTRNTTLPAGPPAPARSRQRSLALPPGHGAGVGALQEQHPLFCGEQGVSGLVARRLGSADGSCEHHGRLASLRRWDEQARVGSTRSSSKHPPRRTPVSDMCCRMANREHRRAETVASAAGGPVGLCHLSSQFFTAIRVADNTVPGSFYCCNAGGVPTCSRVRPGTAPYLHAPTPIWPRFDKSGGDRYDPTVPTTQVPYWEPTPGSARAVTGLQPPCTTNHAMSVPKPASSSDIASQSPAAVPNFSRHCLHENKTWKPIQPRIGGALKNRRATGITGRPVPPVAAAAWPLGKTGTAAALSSCESVVQRTAVIPKRTRDFTTVKIQEASFRIPNDQTRCSGERWAPMRL</sequence>
<accession>A0ABR0BZR1</accession>
<comment type="caution">
    <text evidence="2">The sequence shown here is derived from an EMBL/GenBank/DDBJ whole genome shotgun (WGS) entry which is preliminary data.</text>
</comment>
<keyword evidence="3" id="KW-1185">Reference proteome</keyword>
<feature type="region of interest" description="Disordered" evidence="1">
    <location>
        <begin position="240"/>
        <end position="261"/>
    </location>
</feature>
<feature type="region of interest" description="Disordered" evidence="1">
    <location>
        <begin position="148"/>
        <end position="194"/>
    </location>
</feature>
<dbReference type="Proteomes" id="UP001287286">
    <property type="component" value="Unassembled WGS sequence"/>
</dbReference>
<feature type="region of interest" description="Disordered" evidence="1">
    <location>
        <begin position="1"/>
        <end position="32"/>
    </location>
</feature>
<name>A0ABR0BZR1_PURLI</name>
<gene>
    <name evidence="2" type="ORF">Purlil1_6240</name>
</gene>
<evidence type="ECO:0000313" key="2">
    <source>
        <dbReference type="EMBL" id="KAK4089251.1"/>
    </source>
</evidence>